<organism evidence="7 8">
    <name type="scientific">Moelleriella libera RCEF 2490</name>
    <dbReference type="NCBI Taxonomy" id="1081109"/>
    <lineage>
        <taxon>Eukaryota</taxon>
        <taxon>Fungi</taxon>
        <taxon>Dikarya</taxon>
        <taxon>Ascomycota</taxon>
        <taxon>Pezizomycotina</taxon>
        <taxon>Sordariomycetes</taxon>
        <taxon>Hypocreomycetidae</taxon>
        <taxon>Hypocreales</taxon>
        <taxon>Clavicipitaceae</taxon>
        <taxon>Moelleriella</taxon>
    </lineage>
</organism>
<dbReference type="GO" id="GO:0006351">
    <property type="term" value="P:DNA-templated transcription"/>
    <property type="evidence" value="ECO:0007669"/>
    <property type="project" value="InterPro"/>
</dbReference>
<dbReference type="GO" id="GO:0008270">
    <property type="term" value="F:zinc ion binding"/>
    <property type="evidence" value="ECO:0007669"/>
    <property type="project" value="InterPro"/>
</dbReference>
<protein>
    <submittedName>
        <fullName evidence="7">Transcription factor</fullName>
    </submittedName>
</protein>
<keyword evidence="2" id="KW-0804">Transcription</keyword>
<dbReference type="OrthoDB" id="6486656at2759"/>
<dbReference type="GO" id="GO:0000435">
    <property type="term" value="P:positive regulation of transcription from RNA polymerase II promoter by galactose"/>
    <property type="evidence" value="ECO:0007669"/>
    <property type="project" value="TreeGrafter"/>
</dbReference>
<proteinExistence type="predicted"/>
<keyword evidence="1" id="KW-0805">Transcription regulation</keyword>
<dbReference type="PANTHER" id="PTHR47424">
    <property type="entry name" value="REGULATORY PROTEIN GAL4"/>
    <property type="match status" value="1"/>
</dbReference>
<sequence length="792" mass="87637">MPLHGIQIQDVAGGHAIRRFWKPRATALLDEYAIAAASATTPASQEEPGREGMRALPRSSHQAYREAEYLRKKVKELELELQRAKEQGDHVVQLASHHSYESGTGGGITGPSERHSSIVWKGIYVNSARSAHATWFGPSSLFYFIGRLGAHIDDYVQQRPRRSADIVDVASKLLDAAILTAPVESDRGAEQLTKDFDLTSEQESYFLNLFWDSYHTIYPILDENEFKVHYQLLWTPGISRRRPSALVDIVLALCIQYGIALLPNSERDVASDGIMTDGYQHYRRCQLLLARETDNPTISTLQCQILSAVYFCCGSRTNMADGACSLAVRTSHMLGLHLDPPDSLSRPAQEMRRRMWWSLYVLESKMAMKLGRPFLLPHASDVMCRLPAHDQELASLSSLNFAPLTGGCTWLSWTWYHTKLVLAGRAAHTALYSHDPRSSGVAQGRENLSNPKSLQQSPTAWGDTLSFESSAEALTPHLQSLESWGKSVPEALTIKCKNGGSLLGTDMSNTVEALPDLQTERFAPVWLQRQRLHLQLMYHNLFVNICRPFISFVISPRSSPLADGMAVRCANHAIMLTHIMHQALCTTSSTSSIVAGWHEAFQWQWNAAITLIGYVRAVPSVKPTRTLSAARAAVDLAIAVLEAFGETLDVAVTVTDIVRELARSVDIRPDREVDVRTPASGAGLDIPPDLVPGAEQQRNESERSLAAMFESAMLSSASDMSKAEFQTAEGFESGKHDLYTLDMGQVDIDVAMQGNFDPTIDSTFGQSRVMLDDEIWSLMSSLGNDSHRPDGT</sequence>
<dbReference type="InterPro" id="IPR051127">
    <property type="entry name" value="Fungal_SecMet_Regulators"/>
</dbReference>
<evidence type="ECO:0000259" key="6">
    <source>
        <dbReference type="SMART" id="SM00906"/>
    </source>
</evidence>
<name>A0A167ZMY0_9HYPO</name>
<evidence type="ECO:0000256" key="3">
    <source>
        <dbReference type="ARBA" id="ARBA00023242"/>
    </source>
</evidence>
<dbReference type="GO" id="GO:0000981">
    <property type="term" value="F:DNA-binding transcription factor activity, RNA polymerase II-specific"/>
    <property type="evidence" value="ECO:0007669"/>
    <property type="project" value="TreeGrafter"/>
</dbReference>
<dbReference type="EMBL" id="AZGY01000014">
    <property type="protein sequence ID" value="KZZ92878.1"/>
    <property type="molecule type" value="Genomic_DNA"/>
</dbReference>
<feature type="compositionally biased region" description="Polar residues" evidence="5">
    <location>
        <begin position="446"/>
        <end position="459"/>
    </location>
</feature>
<evidence type="ECO:0000313" key="7">
    <source>
        <dbReference type="EMBL" id="KZZ92878.1"/>
    </source>
</evidence>
<dbReference type="PANTHER" id="PTHR47424:SF12">
    <property type="entry name" value="TRANSCRIPTION FACTOR ASQA"/>
    <property type="match status" value="1"/>
</dbReference>
<keyword evidence="4" id="KW-0175">Coiled coil</keyword>
<dbReference type="Proteomes" id="UP000078544">
    <property type="component" value="Unassembled WGS sequence"/>
</dbReference>
<evidence type="ECO:0000256" key="2">
    <source>
        <dbReference type="ARBA" id="ARBA00023163"/>
    </source>
</evidence>
<feature type="coiled-coil region" evidence="4">
    <location>
        <begin position="60"/>
        <end position="94"/>
    </location>
</feature>
<feature type="region of interest" description="Disordered" evidence="5">
    <location>
        <begin position="436"/>
        <end position="459"/>
    </location>
</feature>
<evidence type="ECO:0000256" key="5">
    <source>
        <dbReference type="SAM" id="MobiDB-lite"/>
    </source>
</evidence>
<dbReference type="Pfam" id="PF04082">
    <property type="entry name" value="Fungal_trans"/>
    <property type="match status" value="1"/>
</dbReference>
<dbReference type="SMART" id="SM00906">
    <property type="entry name" value="Fungal_trans"/>
    <property type="match status" value="1"/>
</dbReference>
<dbReference type="AlphaFoldDB" id="A0A167ZMY0"/>
<dbReference type="GO" id="GO:0000978">
    <property type="term" value="F:RNA polymerase II cis-regulatory region sequence-specific DNA binding"/>
    <property type="evidence" value="ECO:0007669"/>
    <property type="project" value="TreeGrafter"/>
</dbReference>
<keyword evidence="8" id="KW-1185">Reference proteome</keyword>
<feature type="region of interest" description="Disordered" evidence="5">
    <location>
        <begin position="38"/>
        <end position="58"/>
    </location>
</feature>
<dbReference type="CDD" id="cd12148">
    <property type="entry name" value="fungal_TF_MHR"/>
    <property type="match status" value="1"/>
</dbReference>
<comment type="caution">
    <text evidence="7">The sequence shown here is derived from an EMBL/GenBank/DDBJ whole genome shotgun (WGS) entry which is preliminary data.</text>
</comment>
<reference evidence="7 8" key="1">
    <citation type="journal article" date="2016" name="Genome Biol. Evol.">
        <title>Divergent and convergent evolution of fungal pathogenicity.</title>
        <authorList>
            <person name="Shang Y."/>
            <person name="Xiao G."/>
            <person name="Zheng P."/>
            <person name="Cen K."/>
            <person name="Zhan S."/>
            <person name="Wang C."/>
        </authorList>
    </citation>
    <scope>NUCLEOTIDE SEQUENCE [LARGE SCALE GENOMIC DNA]</scope>
    <source>
        <strain evidence="7 8">RCEF 2490</strain>
    </source>
</reference>
<dbReference type="GO" id="GO:0005634">
    <property type="term" value="C:nucleus"/>
    <property type="evidence" value="ECO:0007669"/>
    <property type="project" value="TreeGrafter"/>
</dbReference>
<evidence type="ECO:0000313" key="8">
    <source>
        <dbReference type="Proteomes" id="UP000078544"/>
    </source>
</evidence>
<gene>
    <name evidence="7" type="ORF">AAL_05910</name>
</gene>
<feature type="domain" description="Xylanolytic transcriptional activator regulatory" evidence="6">
    <location>
        <begin position="320"/>
        <end position="393"/>
    </location>
</feature>
<accession>A0A167ZMY0</accession>
<evidence type="ECO:0000256" key="1">
    <source>
        <dbReference type="ARBA" id="ARBA00023015"/>
    </source>
</evidence>
<dbReference type="InterPro" id="IPR007219">
    <property type="entry name" value="XnlR_reg_dom"/>
</dbReference>
<keyword evidence="3" id="KW-0539">Nucleus</keyword>
<evidence type="ECO:0000256" key="4">
    <source>
        <dbReference type="SAM" id="Coils"/>
    </source>
</evidence>